<dbReference type="AlphaFoldDB" id="A0A4D7AQ72"/>
<proteinExistence type="predicted"/>
<accession>A0A4D7AQ72</accession>
<dbReference type="EMBL" id="CP039690">
    <property type="protein sequence ID" value="QCI63384.1"/>
    <property type="molecule type" value="Genomic_DNA"/>
</dbReference>
<dbReference type="KEGG" id="pstg:E8M01_03500"/>
<dbReference type="SUPFAM" id="SSF53474">
    <property type="entry name" value="alpha/beta-Hydrolases"/>
    <property type="match status" value="1"/>
</dbReference>
<keyword evidence="3" id="KW-1185">Reference proteome</keyword>
<dbReference type="OrthoDB" id="9808398at2"/>
<feature type="domain" description="AB hydrolase-1" evidence="1">
    <location>
        <begin position="28"/>
        <end position="139"/>
    </location>
</feature>
<keyword evidence="2" id="KW-0378">Hydrolase</keyword>
<evidence type="ECO:0000313" key="2">
    <source>
        <dbReference type="EMBL" id="QCI63384.1"/>
    </source>
</evidence>
<dbReference type="PANTHER" id="PTHR43194:SF2">
    <property type="entry name" value="PEROXISOMAL MEMBRANE PROTEIN LPX1"/>
    <property type="match status" value="1"/>
</dbReference>
<dbReference type="Pfam" id="PF00561">
    <property type="entry name" value="Abhydrolase_1"/>
    <property type="match status" value="1"/>
</dbReference>
<evidence type="ECO:0000259" key="1">
    <source>
        <dbReference type="Pfam" id="PF00561"/>
    </source>
</evidence>
<dbReference type="Gene3D" id="3.40.50.1820">
    <property type="entry name" value="alpha/beta hydrolase"/>
    <property type="match status" value="2"/>
</dbReference>
<dbReference type="InterPro" id="IPR050228">
    <property type="entry name" value="Carboxylesterase_BioH"/>
</dbReference>
<dbReference type="InterPro" id="IPR000073">
    <property type="entry name" value="AB_hydrolase_1"/>
</dbReference>
<dbReference type="PANTHER" id="PTHR43194">
    <property type="entry name" value="HYDROLASE ALPHA/BETA FOLD FAMILY"/>
    <property type="match status" value="1"/>
</dbReference>
<evidence type="ECO:0000313" key="3">
    <source>
        <dbReference type="Proteomes" id="UP000298781"/>
    </source>
</evidence>
<organism evidence="2 3">
    <name type="scientific">Phreatobacter stygius</name>
    <dbReference type="NCBI Taxonomy" id="1940610"/>
    <lineage>
        <taxon>Bacteria</taxon>
        <taxon>Pseudomonadati</taxon>
        <taxon>Pseudomonadota</taxon>
        <taxon>Alphaproteobacteria</taxon>
        <taxon>Hyphomicrobiales</taxon>
        <taxon>Phreatobacteraceae</taxon>
        <taxon>Phreatobacter</taxon>
    </lineage>
</organism>
<protein>
    <submittedName>
        <fullName evidence="2">Alpha/beta fold hydrolase</fullName>
    </submittedName>
</protein>
<dbReference type="GO" id="GO:0016787">
    <property type="term" value="F:hydrolase activity"/>
    <property type="evidence" value="ECO:0007669"/>
    <property type="project" value="UniProtKB-KW"/>
</dbReference>
<name>A0A4D7AQ72_9HYPH</name>
<gene>
    <name evidence="2" type="ORF">E8M01_03500</name>
</gene>
<dbReference type="InterPro" id="IPR029058">
    <property type="entry name" value="AB_hydrolase_fold"/>
</dbReference>
<dbReference type="Proteomes" id="UP000298781">
    <property type="component" value="Chromosome"/>
</dbReference>
<reference evidence="2 3" key="1">
    <citation type="submission" date="2019-04" db="EMBL/GenBank/DDBJ databases">
        <title>Phreatobacter aquaticus sp. nov.</title>
        <authorList>
            <person name="Choi A."/>
        </authorList>
    </citation>
    <scope>NUCLEOTIDE SEQUENCE [LARGE SCALE GENOMIC DNA]</scope>
    <source>
        <strain evidence="2 3">KCTC 52518</strain>
    </source>
</reference>
<sequence length="240" mass="25661">METGMITGSLARPDGRLCFDRLGTGPDMLLLHAGGERRRVWHPVMEHLARHGCRAIAYDQRGHGDSIKGRAFALPAYGEDTIDMIARLTMPVVVGASLGGFAALLALADAATEANVAGLVLVDVLPDPDPRRTLRFLAPLGMDTSPLVADILGRRDQLRQITRRLSLPILAIRAGASAGIRDSDADRFLELAPQAQVASVAGAGHLIARDKPVELAALLADFQRSDAVRDRRTRGPRSAG</sequence>